<keyword evidence="2" id="KW-1185">Reference proteome</keyword>
<accession>A0A7U2I7A1</accession>
<reference evidence="2" key="1">
    <citation type="journal article" date="2021" name="BMC Genomics">
        <title>Chromosome-level genome assembly and manually-curated proteome of model necrotroph Parastagonospora nodorum Sn15 reveals a genome-wide trove of candidate effector homologs, and redundancy of virulence-related functions within an accessory chromosome.</title>
        <authorList>
            <person name="Bertazzoni S."/>
            <person name="Jones D.A.B."/>
            <person name="Phan H.T."/>
            <person name="Tan K.-C."/>
            <person name="Hane J.K."/>
        </authorList>
    </citation>
    <scope>NUCLEOTIDE SEQUENCE [LARGE SCALE GENOMIC DNA]</scope>
    <source>
        <strain evidence="2">SN15 / ATCC MYA-4574 / FGSC 10173)</strain>
    </source>
</reference>
<dbReference type="AlphaFoldDB" id="A0A7U2I7A1"/>
<protein>
    <submittedName>
        <fullName evidence="1">Uncharacterized protein</fullName>
    </submittedName>
</protein>
<evidence type="ECO:0000313" key="1">
    <source>
        <dbReference type="EMBL" id="QRD04489.1"/>
    </source>
</evidence>
<gene>
    <name evidence="1" type="ORF">JI435_421350</name>
</gene>
<sequence>MFLFEHGILYETCFLEHELCACGWSSLHSLDISSLSFCINCTLTTHVVGWVMTEEE</sequence>
<name>A0A7U2I7A1_PHANO</name>
<proteinExistence type="predicted"/>
<dbReference type="EMBL" id="CP069039">
    <property type="protein sequence ID" value="QRD04489.1"/>
    <property type="molecule type" value="Genomic_DNA"/>
</dbReference>
<dbReference type="VEuPathDB" id="FungiDB:JI435_421350"/>
<organism evidence="1 2">
    <name type="scientific">Phaeosphaeria nodorum (strain SN15 / ATCC MYA-4574 / FGSC 10173)</name>
    <name type="common">Glume blotch fungus</name>
    <name type="synonym">Parastagonospora nodorum</name>
    <dbReference type="NCBI Taxonomy" id="321614"/>
    <lineage>
        <taxon>Eukaryota</taxon>
        <taxon>Fungi</taxon>
        <taxon>Dikarya</taxon>
        <taxon>Ascomycota</taxon>
        <taxon>Pezizomycotina</taxon>
        <taxon>Dothideomycetes</taxon>
        <taxon>Pleosporomycetidae</taxon>
        <taxon>Pleosporales</taxon>
        <taxon>Pleosporineae</taxon>
        <taxon>Phaeosphaeriaceae</taxon>
        <taxon>Parastagonospora</taxon>
    </lineage>
</organism>
<dbReference type="Proteomes" id="UP000663193">
    <property type="component" value="Chromosome 17"/>
</dbReference>
<evidence type="ECO:0000313" key="2">
    <source>
        <dbReference type="Proteomes" id="UP000663193"/>
    </source>
</evidence>